<name>A0A918ATU5_9PSEU</name>
<accession>A0A918ATU5</accession>
<evidence type="ECO:0000313" key="2">
    <source>
        <dbReference type="EMBL" id="GGP83569.1"/>
    </source>
</evidence>
<dbReference type="AlphaFoldDB" id="A0A918ATU5"/>
<sequence>MGRHEHAELPASPQSPPHPLIGAHMAESQGWIACHDPFGRDRSMTVLVEDHRVVLVAPPGESAVMSVTQTWRLRQLLGQAADRV</sequence>
<evidence type="ECO:0000256" key="1">
    <source>
        <dbReference type="SAM" id="MobiDB-lite"/>
    </source>
</evidence>
<gene>
    <name evidence="2" type="ORF">GCM10010185_66950</name>
</gene>
<dbReference type="Proteomes" id="UP000639606">
    <property type="component" value="Unassembled WGS sequence"/>
</dbReference>
<proteinExistence type="predicted"/>
<evidence type="ECO:0000313" key="3">
    <source>
        <dbReference type="Proteomes" id="UP000639606"/>
    </source>
</evidence>
<reference evidence="2" key="1">
    <citation type="journal article" date="2014" name="Int. J. Syst. Evol. Microbiol.">
        <title>Complete genome sequence of Corynebacterium casei LMG S-19264T (=DSM 44701T), isolated from a smear-ripened cheese.</title>
        <authorList>
            <consortium name="US DOE Joint Genome Institute (JGI-PGF)"/>
            <person name="Walter F."/>
            <person name="Albersmeier A."/>
            <person name="Kalinowski J."/>
            <person name="Ruckert C."/>
        </authorList>
    </citation>
    <scope>NUCLEOTIDE SEQUENCE</scope>
    <source>
        <strain evidence="2">JCM 3313</strain>
    </source>
</reference>
<feature type="region of interest" description="Disordered" evidence="1">
    <location>
        <begin position="1"/>
        <end position="22"/>
    </location>
</feature>
<comment type="caution">
    <text evidence="2">The sequence shown here is derived from an EMBL/GenBank/DDBJ whole genome shotgun (WGS) entry which is preliminary data.</text>
</comment>
<keyword evidence="3" id="KW-1185">Reference proteome</keyword>
<reference evidence="2" key="2">
    <citation type="submission" date="2020-09" db="EMBL/GenBank/DDBJ databases">
        <authorList>
            <person name="Sun Q."/>
            <person name="Ohkuma M."/>
        </authorList>
    </citation>
    <scope>NUCLEOTIDE SEQUENCE</scope>
    <source>
        <strain evidence="2">JCM 3313</strain>
    </source>
</reference>
<dbReference type="EMBL" id="BMRG01000024">
    <property type="protein sequence ID" value="GGP83569.1"/>
    <property type="molecule type" value="Genomic_DNA"/>
</dbReference>
<protein>
    <submittedName>
        <fullName evidence="2">Uncharacterized protein</fullName>
    </submittedName>
</protein>
<organism evidence="2 3">
    <name type="scientific">Saccharothrix coeruleofusca</name>
    <dbReference type="NCBI Taxonomy" id="33919"/>
    <lineage>
        <taxon>Bacteria</taxon>
        <taxon>Bacillati</taxon>
        <taxon>Actinomycetota</taxon>
        <taxon>Actinomycetes</taxon>
        <taxon>Pseudonocardiales</taxon>
        <taxon>Pseudonocardiaceae</taxon>
        <taxon>Saccharothrix</taxon>
    </lineage>
</organism>